<dbReference type="SUPFAM" id="SSF81606">
    <property type="entry name" value="PP2C-like"/>
    <property type="match status" value="1"/>
</dbReference>
<feature type="domain" description="PPM-type phosphatase" evidence="1">
    <location>
        <begin position="37"/>
        <end position="159"/>
    </location>
</feature>
<accession>A0A931YD74</accession>
<dbReference type="EMBL" id="JACOYY010000035">
    <property type="protein sequence ID" value="MBI2052270.1"/>
    <property type="molecule type" value="Genomic_DNA"/>
</dbReference>
<proteinExistence type="predicted"/>
<dbReference type="Proteomes" id="UP000786662">
    <property type="component" value="Unassembled WGS sequence"/>
</dbReference>
<organism evidence="3 4">
    <name type="scientific">Candidatus Sungiibacteriota bacterium</name>
    <dbReference type="NCBI Taxonomy" id="2750080"/>
    <lineage>
        <taxon>Bacteria</taxon>
        <taxon>Candidatus Sungiibacteriota</taxon>
    </lineage>
</organism>
<name>A0A931YD74_9BACT</name>
<dbReference type="Proteomes" id="UP000709672">
    <property type="component" value="Unassembled WGS sequence"/>
</dbReference>
<dbReference type="AlphaFoldDB" id="A0A931YD74"/>
<reference evidence="3" key="1">
    <citation type="submission" date="2020-07" db="EMBL/GenBank/DDBJ databases">
        <title>Huge and variable diversity of episymbiotic CPR bacteria and DPANN archaea in groundwater ecosystems.</title>
        <authorList>
            <person name="He C.Y."/>
            <person name="Keren R."/>
            <person name="Whittaker M."/>
            <person name="Farag I.F."/>
            <person name="Doudna J."/>
            <person name="Cate J.H.D."/>
            <person name="Banfield J.F."/>
        </authorList>
    </citation>
    <scope>NUCLEOTIDE SEQUENCE</scope>
    <source>
        <strain evidence="2">NC_groundwater_191_Ag_S-0.1um_45_8</strain>
        <strain evidence="3">NC_groundwater_418_Ag_B-0.1um_45_10</strain>
    </source>
</reference>
<dbReference type="EMBL" id="JACPHQ010000009">
    <property type="protein sequence ID" value="MBI2465745.1"/>
    <property type="molecule type" value="Genomic_DNA"/>
</dbReference>
<protein>
    <submittedName>
        <fullName evidence="3">Protein phosphatase 2C domain-containing protein</fullName>
    </submittedName>
</protein>
<gene>
    <name evidence="2" type="ORF">HYT38_01150</name>
    <name evidence="3" type="ORF">HYV66_00755</name>
</gene>
<evidence type="ECO:0000259" key="1">
    <source>
        <dbReference type="Pfam" id="PF13672"/>
    </source>
</evidence>
<dbReference type="InterPro" id="IPR001932">
    <property type="entry name" value="PPM-type_phosphatase-like_dom"/>
</dbReference>
<dbReference type="Pfam" id="PF13672">
    <property type="entry name" value="PP2C_2"/>
    <property type="match status" value="1"/>
</dbReference>
<evidence type="ECO:0000313" key="4">
    <source>
        <dbReference type="Proteomes" id="UP000709672"/>
    </source>
</evidence>
<comment type="caution">
    <text evidence="3">The sequence shown here is derived from an EMBL/GenBank/DDBJ whole genome shotgun (WGS) entry which is preliminary data.</text>
</comment>
<sequence>MKIFKITEPISRVVAAGIAVLNRFGIELRGLNKHTRPQEDFLTVSKKHPIFAVADGVTLEPGSDGVYPRVSGAGEAARIFCEVAVKEAERIYKNFGVPDLKKVFTKANAAVGKYNRAHGRFKDRLNYWDFDLFAATAAFLVVKDSTVYWAAICDSGAVRFKPPAQLVFKSDDKWNVIRENLPPDWLKIPKKERQKIIRKTYRNGVGFNNQLIGYGVVTGEKAAERYLNFGKFSVEGGDVVMIFTDGFENYLKIKEFAELFLAWPKNLKSRLKKITRHKSTDDPNSFGRERTLIAIKF</sequence>
<dbReference type="InterPro" id="IPR036457">
    <property type="entry name" value="PPM-type-like_dom_sf"/>
</dbReference>
<evidence type="ECO:0000313" key="3">
    <source>
        <dbReference type="EMBL" id="MBI2465745.1"/>
    </source>
</evidence>
<dbReference type="Gene3D" id="3.60.40.10">
    <property type="entry name" value="PPM-type phosphatase domain"/>
    <property type="match status" value="1"/>
</dbReference>
<evidence type="ECO:0000313" key="2">
    <source>
        <dbReference type="EMBL" id="MBI2052270.1"/>
    </source>
</evidence>